<protein>
    <submittedName>
        <fullName evidence="3">FAD-dependent oxidoreductase</fullName>
    </submittedName>
</protein>
<dbReference type="Proteomes" id="UP001595681">
    <property type="component" value="Unassembled WGS sequence"/>
</dbReference>
<keyword evidence="1" id="KW-0560">Oxidoreductase</keyword>
<feature type="domain" description="FAD-binding" evidence="2">
    <location>
        <begin position="4"/>
        <end position="342"/>
    </location>
</feature>
<evidence type="ECO:0000259" key="2">
    <source>
        <dbReference type="Pfam" id="PF01494"/>
    </source>
</evidence>
<accession>A0ABV7NLT6</accession>
<organism evidence="3 4">
    <name type="scientific">Sphingobium rhizovicinum</name>
    <dbReference type="NCBI Taxonomy" id="432308"/>
    <lineage>
        <taxon>Bacteria</taxon>
        <taxon>Pseudomonadati</taxon>
        <taxon>Pseudomonadota</taxon>
        <taxon>Alphaproteobacteria</taxon>
        <taxon>Sphingomonadales</taxon>
        <taxon>Sphingomonadaceae</taxon>
        <taxon>Sphingobium</taxon>
    </lineage>
</organism>
<dbReference type="Gene3D" id="3.30.70.2450">
    <property type="match status" value="1"/>
</dbReference>
<dbReference type="PANTHER" id="PTHR43476:SF3">
    <property type="entry name" value="FAD-BINDING MONOOXYGENASE"/>
    <property type="match status" value="1"/>
</dbReference>
<sequence length="397" mass="43941">MLQTEVLIAGAGPVGAIGAVRLASMGVDVICCEKTDSFASDLRASTFHPVTVEMLDQVGAAAPLIERGLKAPVYQWRDRRSGQFLNFDMAEIADATRFPFRLQCPQHHMAAMLTDHLPTLANADMRFGTTLVAAREDGEGVVATVVRDGREEEIRAKFLIGADGARSTVRSIMDVPFDGFTYEEKFVSISTAHPIEQTLTDIEYVNYIADPDEWLVLLRVPGLWRILVPASVDADNDALLSDESVAAIFDRIVPGVPIETVFRKIYRVHQRVARSFHKGRMMLVGDAAHLNNPLGGFGMNSGIHDVWNLADKLWSILRKDGDAALLERFDRQRRGITTAFIQAQSIENKAFMEHGPGESHQGRMDKMEAIAADPALRRRYLLKQAMIQSLADADKIA</sequence>
<keyword evidence="4" id="KW-1185">Reference proteome</keyword>
<dbReference type="PRINTS" id="PR00420">
    <property type="entry name" value="RNGMNOXGNASE"/>
</dbReference>
<dbReference type="InterPro" id="IPR050631">
    <property type="entry name" value="PheA/TfdB_FAD_monoxygenase"/>
</dbReference>
<dbReference type="Gene3D" id="3.50.50.60">
    <property type="entry name" value="FAD/NAD(P)-binding domain"/>
    <property type="match status" value="1"/>
</dbReference>
<dbReference type="PANTHER" id="PTHR43476">
    <property type="entry name" value="3-(3-HYDROXY-PHENYL)PROPIONATE/3-HYDROXYCINNAMIC ACID HYDROXYLASE"/>
    <property type="match status" value="1"/>
</dbReference>
<dbReference type="Pfam" id="PF01494">
    <property type="entry name" value="FAD_binding_3"/>
    <property type="match status" value="1"/>
</dbReference>
<dbReference type="EMBL" id="JBHRVU010000005">
    <property type="protein sequence ID" value="MFC3443698.1"/>
    <property type="molecule type" value="Genomic_DNA"/>
</dbReference>
<evidence type="ECO:0000313" key="3">
    <source>
        <dbReference type="EMBL" id="MFC3443698.1"/>
    </source>
</evidence>
<dbReference type="SUPFAM" id="SSF51905">
    <property type="entry name" value="FAD/NAD(P)-binding domain"/>
    <property type="match status" value="1"/>
</dbReference>
<name>A0ABV7NLT6_9SPHN</name>
<dbReference type="InterPro" id="IPR036188">
    <property type="entry name" value="FAD/NAD-bd_sf"/>
</dbReference>
<gene>
    <name evidence="3" type="ORF">ACFOKF_21295</name>
</gene>
<dbReference type="RefSeq" id="WP_380798550.1">
    <property type="nucleotide sequence ID" value="NZ_JBHRVU010000005.1"/>
</dbReference>
<proteinExistence type="predicted"/>
<comment type="caution">
    <text evidence="3">The sequence shown here is derived from an EMBL/GenBank/DDBJ whole genome shotgun (WGS) entry which is preliminary data.</text>
</comment>
<reference evidence="4" key="1">
    <citation type="journal article" date="2019" name="Int. J. Syst. Evol. Microbiol.">
        <title>The Global Catalogue of Microorganisms (GCM) 10K type strain sequencing project: providing services to taxonomists for standard genome sequencing and annotation.</title>
        <authorList>
            <consortium name="The Broad Institute Genomics Platform"/>
            <consortium name="The Broad Institute Genome Sequencing Center for Infectious Disease"/>
            <person name="Wu L."/>
            <person name="Ma J."/>
        </authorList>
    </citation>
    <scope>NUCLEOTIDE SEQUENCE [LARGE SCALE GENOMIC DNA]</scope>
    <source>
        <strain evidence="4">CCM 7491</strain>
    </source>
</reference>
<evidence type="ECO:0000313" key="4">
    <source>
        <dbReference type="Proteomes" id="UP001595681"/>
    </source>
</evidence>
<evidence type="ECO:0000256" key="1">
    <source>
        <dbReference type="ARBA" id="ARBA00023002"/>
    </source>
</evidence>
<dbReference type="InterPro" id="IPR002938">
    <property type="entry name" value="FAD-bd"/>
</dbReference>